<evidence type="ECO:0000313" key="8">
    <source>
        <dbReference type="Proteomes" id="UP000094769"/>
    </source>
</evidence>
<dbReference type="Proteomes" id="UP000094769">
    <property type="component" value="Unassembled WGS sequence"/>
</dbReference>
<keyword evidence="8" id="KW-1185">Reference proteome</keyword>
<proteinExistence type="predicted"/>
<dbReference type="Pfam" id="PF13442">
    <property type="entry name" value="Cytochrome_CBB3"/>
    <property type="match status" value="1"/>
</dbReference>
<dbReference type="OrthoDB" id="9811281at2"/>
<dbReference type="PANTHER" id="PTHR35008:SF4">
    <property type="entry name" value="BLL4482 PROTEIN"/>
    <property type="match status" value="1"/>
</dbReference>
<gene>
    <name evidence="7" type="ORF">CODIS_37430</name>
</gene>
<dbReference type="SUPFAM" id="SSF46626">
    <property type="entry name" value="Cytochrome c"/>
    <property type="match status" value="1"/>
</dbReference>
<evidence type="ECO:0000256" key="3">
    <source>
        <dbReference type="ARBA" id="ARBA00023004"/>
    </source>
</evidence>
<dbReference type="InterPro" id="IPR051459">
    <property type="entry name" value="Cytochrome_c-type_DH"/>
</dbReference>
<dbReference type="AlphaFoldDB" id="A0A7Z0VI67"/>
<keyword evidence="1 4" id="KW-0349">Heme</keyword>
<dbReference type="GO" id="GO:0046872">
    <property type="term" value="F:metal ion binding"/>
    <property type="evidence" value="ECO:0007669"/>
    <property type="project" value="UniProtKB-KW"/>
</dbReference>
<evidence type="ECO:0000313" key="7">
    <source>
        <dbReference type="EMBL" id="ODJ86027.1"/>
    </source>
</evidence>
<accession>A0A7Z0VI67</accession>
<dbReference type="PROSITE" id="PS51257">
    <property type="entry name" value="PROKAR_LIPOPROTEIN"/>
    <property type="match status" value="1"/>
</dbReference>
<dbReference type="PANTHER" id="PTHR35008">
    <property type="entry name" value="BLL4482 PROTEIN-RELATED"/>
    <property type="match status" value="1"/>
</dbReference>
<comment type="caution">
    <text evidence="7">The sequence shown here is derived from an EMBL/GenBank/DDBJ whole genome shotgun (WGS) entry which is preliminary data.</text>
</comment>
<dbReference type="EMBL" id="MARB01000029">
    <property type="protein sequence ID" value="ODJ86027.1"/>
    <property type="molecule type" value="Genomic_DNA"/>
</dbReference>
<evidence type="ECO:0000256" key="5">
    <source>
        <dbReference type="SAM" id="MobiDB-lite"/>
    </source>
</evidence>
<keyword evidence="2 4" id="KW-0479">Metal-binding</keyword>
<evidence type="ECO:0000256" key="2">
    <source>
        <dbReference type="ARBA" id="ARBA00022723"/>
    </source>
</evidence>
<dbReference type="GO" id="GO:0009055">
    <property type="term" value="F:electron transfer activity"/>
    <property type="evidence" value="ECO:0007669"/>
    <property type="project" value="InterPro"/>
</dbReference>
<evidence type="ECO:0000256" key="4">
    <source>
        <dbReference type="PROSITE-ProRule" id="PRU00433"/>
    </source>
</evidence>
<feature type="domain" description="Cytochrome c" evidence="6">
    <location>
        <begin position="49"/>
        <end position="142"/>
    </location>
</feature>
<keyword evidence="3 4" id="KW-0408">Iron</keyword>
<feature type="region of interest" description="Disordered" evidence="5">
    <location>
        <begin position="73"/>
        <end position="92"/>
    </location>
</feature>
<evidence type="ECO:0000256" key="1">
    <source>
        <dbReference type="ARBA" id="ARBA00022617"/>
    </source>
</evidence>
<reference evidence="7 8" key="1">
    <citation type="submission" date="2016-06" db="EMBL/GenBank/DDBJ databases">
        <title>Genome sequence of endosymbiont of Candidatus Endolucinida thiodiazotropha.</title>
        <authorList>
            <person name="Poehlein A."/>
            <person name="Koenig S."/>
            <person name="Heiden S.E."/>
            <person name="Thuermer A."/>
            <person name="Voget S."/>
            <person name="Daniel R."/>
            <person name="Markert S."/>
            <person name="Gros O."/>
            <person name="Schweder T."/>
        </authorList>
    </citation>
    <scope>NUCLEOTIDE SEQUENCE [LARGE SCALE GENOMIC DNA]</scope>
    <source>
        <strain evidence="7 8">COS</strain>
    </source>
</reference>
<name>A0A7Z0VI67_9GAMM</name>
<organism evidence="7 8">
    <name type="scientific">Candidatus Thiodiazotropha endolucinida</name>
    <dbReference type="NCBI Taxonomy" id="1655433"/>
    <lineage>
        <taxon>Bacteria</taxon>
        <taxon>Pseudomonadati</taxon>
        <taxon>Pseudomonadota</taxon>
        <taxon>Gammaproteobacteria</taxon>
        <taxon>Chromatiales</taxon>
        <taxon>Sedimenticolaceae</taxon>
        <taxon>Candidatus Thiodiazotropha</taxon>
    </lineage>
</organism>
<sequence length="167" mass="18858">MKREQILLWLIPISLIVSACDKPQSESSSRTVVQSQTQAMPAERWYNSQQVVNGGKLYQQFCAECHKPDASGTTNWQQLDEKGNYPPPPLNGTAHTWHHPLSVLRRTVKFGGIPLGGTMPGFGEKLKPQQIDDILAWVQSNWSDEIYAIWYERDQQAGTLLPLQKKG</sequence>
<protein>
    <submittedName>
        <fullName evidence="7">Cytochrome c</fullName>
    </submittedName>
</protein>
<dbReference type="InterPro" id="IPR036909">
    <property type="entry name" value="Cyt_c-like_dom_sf"/>
</dbReference>
<dbReference type="InterPro" id="IPR009056">
    <property type="entry name" value="Cyt_c-like_dom"/>
</dbReference>
<dbReference type="RefSeq" id="WP_069127864.1">
    <property type="nucleotide sequence ID" value="NZ_MARB01000029.1"/>
</dbReference>
<dbReference type="Gene3D" id="1.10.760.10">
    <property type="entry name" value="Cytochrome c-like domain"/>
    <property type="match status" value="1"/>
</dbReference>
<dbReference type="PROSITE" id="PS51007">
    <property type="entry name" value="CYTC"/>
    <property type="match status" value="1"/>
</dbReference>
<dbReference type="GO" id="GO:0020037">
    <property type="term" value="F:heme binding"/>
    <property type="evidence" value="ECO:0007669"/>
    <property type="project" value="InterPro"/>
</dbReference>
<evidence type="ECO:0000259" key="6">
    <source>
        <dbReference type="PROSITE" id="PS51007"/>
    </source>
</evidence>